<dbReference type="GO" id="GO:0004553">
    <property type="term" value="F:hydrolase activity, hydrolyzing O-glycosyl compounds"/>
    <property type="evidence" value="ECO:0007669"/>
    <property type="project" value="InterPro"/>
</dbReference>
<dbReference type="Proteomes" id="UP000001861">
    <property type="component" value="Unassembled WGS sequence"/>
</dbReference>
<dbReference type="SMR" id="A8NVR5"/>
<feature type="domain" description="GH16" evidence="2">
    <location>
        <begin position="43"/>
        <end position="355"/>
    </location>
</feature>
<dbReference type="InterPro" id="IPR013320">
    <property type="entry name" value="ConA-like_dom_sf"/>
</dbReference>
<dbReference type="Pfam" id="PF26113">
    <property type="entry name" value="GH16_XgeA"/>
    <property type="match status" value="2"/>
</dbReference>
<sequence>MKSLTSLLLLALLQPLVNLLPAVQAAPYSIAENIVGEGFYSAFDWQAISDPTHGRVRYVDQGTSLNLNLTYASGNRFILRTDSRSLLSPSGPGRNSVRIQSKRAYTRHVAVTSFFVAFPLPHSTRTRFTIYPTFLHARWYIHMYILPPGRSPSTSPASPLPFSSSVVDARAYPGFDVHHMPQGCGTWPAIWETAVSNWPYGGEVDIVEGVNDQAPNAATLHTGPGCSMPSSGRPMTGTAGQLDCNAFINSNAGCGVKFPSSNSYGPEFNRNGGGWYAMERTDAFIKVWFWPRNSGSVPEDVRHGRGQINTDSWGTPTAYFPNTQCDITRHFSANNIIINITLCGDWAGNVFSQSGCPGTCVDYVNNNPGAFEKAFFDMGAVRIYV</sequence>
<reference evidence="3 4" key="1">
    <citation type="journal article" date="2010" name="Proc. Natl. Acad. Sci. U.S.A.">
        <title>Insights into evolution of multicellular fungi from the assembled chromosomes of the mushroom Coprinopsis cinerea (Coprinus cinereus).</title>
        <authorList>
            <person name="Stajich J.E."/>
            <person name="Wilke S.K."/>
            <person name="Ahren D."/>
            <person name="Au C.H."/>
            <person name="Birren B.W."/>
            <person name="Borodovsky M."/>
            <person name="Burns C."/>
            <person name="Canback B."/>
            <person name="Casselton L.A."/>
            <person name="Cheng C.K."/>
            <person name="Deng J."/>
            <person name="Dietrich F.S."/>
            <person name="Fargo D.C."/>
            <person name="Farman M.L."/>
            <person name="Gathman A.C."/>
            <person name="Goldberg J."/>
            <person name="Guigo R."/>
            <person name="Hoegger P.J."/>
            <person name="Hooker J.B."/>
            <person name="Huggins A."/>
            <person name="James T.Y."/>
            <person name="Kamada T."/>
            <person name="Kilaru S."/>
            <person name="Kodira C."/>
            <person name="Kues U."/>
            <person name="Kupfer D."/>
            <person name="Kwan H.S."/>
            <person name="Lomsadze A."/>
            <person name="Li W."/>
            <person name="Lilly W.W."/>
            <person name="Ma L.J."/>
            <person name="Mackey A.J."/>
            <person name="Manning G."/>
            <person name="Martin F."/>
            <person name="Muraguchi H."/>
            <person name="Natvig D.O."/>
            <person name="Palmerini H."/>
            <person name="Ramesh M.A."/>
            <person name="Rehmeyer C.J."/>
            <person name="Roe B.A."/>
            <person name="Shenoy N."/>
            <person name="Stanke M."/>
            <person name="Ter-Hovhannisyan V."/>
            <person name="Tunlid A."/>
            <person name="Velagapudi R."/>
            <person name="Vision T.J."/>
            <person name="Zeng Q."/>
            <person name="Zolan M.E."/>
            <person name="Pukkila P.J."/>
        </authorList>
    </citation>
    <scope>NUCLEOTIDE SEQUENCE [LARGE SCALE GENOMIC DNA]</scope>
    <source>
        <strain evidence="4">Okayama-7 / 130 / ATCC MYA-4618 / FGSC 9003</strain>
    </source>
</reference>
<proteinExistence type="predicted"/>
<accession>A8NVR5</accession>
<dbReference type="SUPFAM" id="SSF49899">
    <property type="entry name" value="Concanavalin A-like lectins/glucanases"/>
    <property type="match status" value="1"/>
</dbReference>
<dbReference type="BRENDA" id="3.2.1.39">
    <property type="organism ID" value="1606"/>
</dbReference>
<dbReference type="HOGENOM" id="CLU_016972_1_1_1"/>
<dbReference type="OrthoDB" id="192832at2759"/>
<evidence type="ECO:0000256" key="1">
    <source>
        <dbReference type="SAM" id="SignalP"/>
    </source>
</evidence>
<name>A8NVR5_COPC7</name>
<dbReference type="EMBL" id="AACS02000004">
    <property type="protein sequence ID" value="EAU84955.2"/>
    <property type="molecule type" value="Genomic_DNA"/>
</dbReference>
<keyword evidence="4" id="KW-1185">Reference proteome</keyword>
<dbReference type="PROSITE" id="PS51762">
    <property type="entry name" value="GH16_2"/>
    <property type="match status" value="1"/>
</dbReference>
<feature type="signal peptide" evidence="1">
    <location>
        <begin position="1"/>
        <end position="25"/>
    </location>
</feature>
<dbReference type="eggNOG" id="ENOG502QUM3">
    <property type="taxonomic scope" value="Eukaryota"/>
</dbReference>
<dbReference type="InterPro" id="IPR000757">
    <property type="entry name" value="Beta-glucanase-like"/>
</dbReference>
<dbReference type="PANTHER" id="PTHR10963">
    <property type="entry name" value="GLYCOSYL HYDROLASE-RELATED"/>
    <property type="match status" value="1"/>
</dbReference>
<evidence type="ECO:0000259" key="2">
    <source>
        <dbReference type="PROSITE" id="PS51762"/>
    </source>
</evidence>
<dbReference type="InterPro" id="IPR050546">
    <property type="entry name" value="Glycosyl_Hydrlase_16"/>
</dbReference>
<dbReference type="AlphaFoldDB" id="A8NVR5"/>
<evidence type="ECO:0000313" key="4">
    <source>
        <dbReference type="Proteomes" id="UP000001861"/>
    </source>
</evidence>
<dbReference type="VEuPathDB" id="FungiDB:CC1G_04051"/>
<feature type="chain" id="PRO_5002727445" evidence="1">
    <location>
        <begin position="26"/>
        <end position="385"/>
    </location>
</feature>
<dbReference type="GO" id="GO:0009251">
    <property type="term" value="P:glucan catabolic process"/>
    <property type="evidence" value="ECO:0007669"/>
    <property type="project" value="TreeGrafter"/>
</dbReference>
<keyword evidence="1" id="KW-0732">Signal</keyword>
<dbReference type="KEGG" id="cci:CC1G_04051"/>
<gene>
    <name evidence="3" type="ORF">CC1G_04051</name>
</gene>
<organism evidence="3 4">
    <name type="scientific">Coprinopsis cinerea (strain Okayama-7 / 130 / ATCC MYA-4618 / FGSC 9003)</name>
    <name type="common">Inky cap fungus</name>
    <name type="synonym">Hormographiella aspergillata</name>
    <dbReference type="NCBI Taxonomy" id="240176"/>
    <lineage>
        <taxon>Eukaryota</taxon>
        <taxon>Fungi</taxon>
        <taxon>Dikarya</taxon>
        <taxon>Basidiomycota</taxon>
        <taxon>Agaricomycotina</taxon>
        <taxon>Agaricomycetes</taxon>
        <taxon>Agaricomycetidae</taxon>
        <taxon>Agaricales</taxon>
        <taxon>Agaricineae</taxon>
        <taxon>Psathyrellaceae</taxon>
        <taxon>Coprinopsis</taxon>
    </lineage>
</organism>
<dbReference type="GeneID" id="6013290"/>
<comment type="caution">
    <text evidence="3">The sequence shown here is derived from an EMBL/GenBank/DDBJ whole genome shotgun (WGS) entry which is preliminary data.</text>
</comment>
<dbReference type="InParanoid" id="A8NVR5"/>
<dbReference type="OMA" id="CSYQPGC"/>
<evidence type="ECO:0000313" key="3">
    <source>
        <dbReference type="EMBL" id="EAU84955.2"/>
    </source>
</evidence>
<dbReference type="Gene3D" id="2.60.120.200">
    <property type="match status" value="2"/>
</dbReference>
<keyword evidence="3" id="KW-0378">Hydrolase</keyword>
<dbReference type="CDD" id="cd02181">
    <property type="entry name" value="GH16_fungal_Lam16A_glucanase"/>
    <property type="match status" value="1"/>
</dbReference>
<dbReference type="PANTHER" id="PTHR10963:SF24">
    <property type="entry name" value="GLYCOSIDASE C21B10.07-RELATED"/>
    <property type="match status" value="1"/>
</dbReference>
<dbReference type="RefSeq" id="XP_001836738.2">
    <property type="nucleotide sequence ID" value="XM_001836686.2"/>
</dbReference>
<protein>
    <submittedName>
        <fullName evidence="3">Glycosyl hydrolase family 16</fullName>
    </submittedName>
</protein>